<keyword evidence="3" id="KW-1185">Reference proteome</keyword>
<dbReference type="InterPro" id="IPR006311">
    <property type="entry name" value="TAT_signal"/>
</dbReference>
<name>A0ABY8BTE8_AFICR</name>
<organism evidence="2 3">
    <name type="scientific">Afipia carboxydohydrogena</name>
    <name type="common">Pseudomonas carboxydohydrogena</name>
    <dbReference type="NCBI Taxonomy" id="290"/>
    <lineage>
        <taxon>Bacteria</taxon>
        <taxon>Pseudomonadati</taxon>
        <taxon>Pseudomonadota</taxon>
        <taxon>Alphaproteobacteria</taxon>
        <taxon>Hyphomicrobiales</taxon>
        <taxon>Nitrobacteraceae</taxon>
        <taxon>Afipia</taxon>
    </lineage>
</organism>
<evidence type="ECO:0000256" key="1">
    <source>
        <dbReference type="SAM" id="SignalP"/>
    </source>
</evidence>
<dbReference type="EMBL" id="CP113162">
    <property type="protein sequence ID" value="WEF52251.1"/>
    <property type="molecule type" value="Genomic_DNA"/>
</dbReference>
<reference evidence="2 3" key="1">
    <citation type="submission" date="2022-11" db="EMBL/GenBank/DDBJ databases">
        <authorList>
            <person name="Siebert D."/>
            <person name="Busche T."/>
            <person name="Saydam E."/>
            <person name="Kalinowski J."/>
            <person name="Ruckert C."/>
            <person name="Blombach B."/>
        </authorList>
    </citation>
    <scope>NUCLEOTIDE SEQUENCE [LARGE SCALE GENOMIC DNA]</scope>
    <source>
        <strain evidence="2 3">DSM 1083</strain>
    </source>
</reference>
<dbReference type="InterPro" id="IPR016537">
    <property type="entry name" value="UCP008159_ABC"/>
</dbReference>
<proteinExistence type="predicted"/>
<dbReference type="PIRSF" id="PIRSF008159">
    <property type="entry name" value="UCP008159_ABC"/>
    <property type="match status" value="1"/>
</dbReference>
<dbReference type="Proteomes" id="UP001213907">
    <property type="component" value="Chromosome"/>
</dbReference>
<accession>A0ABY8BTE8</accession>
<dbReference type="InterPro" id="IPR010412">
    <property type="entry name" value="DUF1007"/>
</dbReference>
<feature type="chain" id="PRO_5045190310" evidence="1">
    <location>
        <begin position="33"/>
        <end position="223"/>
    </location>
</feature>
<dbReference type="PROSITE" id="PS51318">
    <property type="entry name" value="TAT"/>
    <property type="match status" value="1"/>
</dbReference>
<evidence type="ECO:0000313" key="3">
    <source>
        <dbReference type="Proteomes" id="UP001213907"/>
    </source>
</evidence>
<dbReference type="Pfam" id="PF06226">
    <property type="entry name" value="DUF1007"/>
    <property type="match status" value="1"/>
</dbReference>
<protein>
    <submittedName>
        <fullName evidence="2">DUF1007 family protein</fullName>
    </submittedName>
</protein>
<evidence type="ECO:0000313" key="2">
    <source>
        <dbReference type="EMBL" id="WEF52251.1"/>
    </source>
</evidence>
<gene>
    <name evidence="2" type="ORF">AFIC_000728</name>
</gene>
<feature type="signal peptide" evidence="1">
    <location>
        <begin position="1"/>
        <end position="32"/>
    </location>
</feature>
<keyword evidence="1" id="KW-0732">Signal</keyword>
<sequence>MARRSVPISMRGFLRLLSVAVAALFGASAAQAHPHVWITATSQLVFAPDGTVTGVRHAWTFDEMFAAYAVQGLPQQTKGVYTREELSALAQTNIESLKEYAYFTFAREGEVGGQKKQKFGEPVDYYLDYKDGSLTLHFTLPFRAPFKVTKLALEVFDPSYFIDFQMAKDNPVQLAGAPAGCRMNLVRPADSAPQQTLSEADFMSGQNANYGAMFANKITVECP</sequence>